<keyword evidence="1" id="KW-0472">Membrane</keyword>
<evidence type="ECO:0000313" key="2">
    <source>
        <dbReference type="EMBL" id="ESA42725.1"/>
    </source>
</evidence>
<dbReference type="Proteomes" id="UP000001805">
    <property type="component" value="Chromosome 2, Linkage Group V"/>
</dbReference>
<gene>
    <name evidence="2" type="ORF">NCU17044</name>
</gene>
<proteinExistence type="predicted"/>
<keyword evidence="3" id="KW-1185">Reference proteome</keyword>
<dbReference type="KEGG" id="ncr:NCU17044"/>
<keyword evidence="1" id="KW-1133">Transmembrane helix</keyword>
<feature type="transmembrane region" description="Helical" evidence="1">
    <location>
        <begin position="54"/>
        <end position="79"/>
    </location>
</feature>
<dbReference type="GeneID" id="23569775"/>
<keyword evidence="1" id="KW-0812">Transmembrane</keyword>
<reference evidence="2 3" key="1">
    <citation type="journal article" date="2003" name="Nature">
        <title>The genome sequence of the filamentous fungus Neurospora crassa.</title>
        <authorList>
            <person name="Galagan J.E."/>
            <person name="Calvo S.E."/>
            <person name="Borkovich K.A."/>
            <person name="Selker E.U."/>
            <person name="Read N.D."/>
            <person name="Jaffe D."/>
            <person name="FitzHugh W."/>
            <person name="Ma L.J."/>
            <person name="Smirnov S."/>
            <person name="Purcell S."/>
            <person name="Rehman B."/>
            <person name="Elkins T."/>
            <person name="Engels R."/>
            <person name="Wang S."/>
            <person name="Nielsen C.B."/>
            <person name="Butler J."/>
            <person name="Endrizzi M."/>
            <person name="Qui D."/>
            <person name="Ianakiev P."/>
            <person name="Bell-Pedersen D."/>
            <person name="Nelson M.A."/>
            <person name="Werner-Washburne M."/>
            <person name="Selitrennikoff C.P."/>
            <person name="Kinsey J.A."/>
            <person name="Braun E.L."/>
            <person name="Zelter A."/>
            <person name="Schulte U."/>
            <person name="Kothe G.O."/>
            <person name="Jedd G."/>
            <person name="Mewes W."/>
            <person name="Staben C."/>
            <person name="Marcotte E."/>
            <person name="Greenberg D."/>
            <person name="Roy A."/>
            <person name="Foley K."/>
            <person name="Naylor J."/>
            <person name="Stange-Thomann N."/>
            <person name="Barrett R."/>
            <person name="Gnerre S."/>
            <person name="Kamal M."/>
            <person name="Kamvysselis M."/>
            <person name="Mauceli E."/>
            <person name="Bielke C."/>
            <person name="Rudd S."/>
            <person name="Frishman D."/>
            <person name="Krystofova S."/>
            <person name="Rasmussen C."/>
            <person name="Metzenberg R.L."/>
            <person name="Perkins D.D."/>
            <person name="Kroken S."/>
            <person name="Cogoni C."/>
            <person name="Macino G."/>
            <person name="Catcheside D."/>
            <person name="Li W."/>
            <person name="Pratt R.J."/>
            <person name="Osmani S.A."/>
            <person name="DeSouza C.P."/>
            <person name="Glass L."/>
            <person name="Orbach M.J."/>
            <person name="Berglund J.A."/>
            <person name="Voelker R."/>
            <person name="Yarden O."/>
            <person name="Plamann M."/>
            <person name="Seiler S."/>
            <person name="Dunlap J."/>
            <person name="Radford A."/>
            <person name="Aramayo R."/>
            <person name="Natvig D.O."/>
            <person name="Alex L.A."/>
            <person name="Mannhaupt G."/>
            <person name="Ebbole D.J."/>
            <person name="Freitag M."/>
            <person name="Paulsen I."/>
            <person name="Sachs M.S."/>
            <person name="Lander E.S."/>
            <person name="Nusbaum C."/>
            <person name="Birren B."/>
        </authorList>
    </citation>
    <scope>NUCLEOTIDE SEQUENCE [LARGE SCALE GENOMIC DNA]</scope>
    <source>
        <strain evidence="3">ATCC 24698 / 74-OR23-1A / CBS 708.71 / DSM 1257 / FGSC 987</strain>
    </source>
</reference>
<evidence type="ECO:0000313" key="3">
    <source>
        <dbReference type="Proteomes" id="UP000001805"/>
    </source>
</evidence>
<organism evidence="2 3">
    <name type="scientific">Neurospora crassa (strain ATCC 24698 / 74-OR23-1A / CBS 708.71 / DSM 1257 / FGSC 987)</name>
    <dbReference type="NCBI Taxonomy" id="367110"/>
    <lineage>
        <taxon>Eukaryota</taxon>
        <taxon>Fungi</taxon>
        <taxon>Dikarya</taxon>
        <taxon>Ascomycota</taxon>
        <taxon>Pezizomycotina</taxon>
        <taxon>Sordariomycetes</taxon>
        <taxon>Sordariomycetidae</taxon>
        <taxon>Sordariales</taxon>
        <taxon>Sordariaceae</taxon>
        <taxon>Neurospora</taxon>
    </lineage>
</organism>
<dbReference type="VEuPathDB" id="FungiDB:NCU17044"/>
<accession>V5IMW1</accession>
<name>V5IMW1_NEUCR</name>
<protein>
    <submittedName>
        <fullName evidence="2">Uncharacterized protein</fullName>
    </submittedName>
</protein>
<dbReference type="InParanoid" id="V5IMW1"/>
<dbReference type="RefSeq" id="XP_011394858.1">
    <property type="nucleotide sequence ID" value="XM_011396556.1"/>
</dbReference>
<sequence length="202" mass="22954">MISTSDLHLLGCHFEQYPDYHQPQNFKSITSKKDHHPQEPENENENLGVFHFPVLSFGFVFVLLGITCTLTSICIFRVLTHTHYMYTLHHDMNMNMDIGSWSARFLSTPLMLQTKSVGDSLMGVAFVEALASGRSTSTSGKDGGSSEESGKWWRTWRNALDLMDLMPLDMKMELDFKLEVEAMPVESAVLRLEDWVYNVAGL</sequence>
<dbReference type="AlphaFoldDB" id="V5IMW1"/>
<evidence type="ECO:0000256" key="1">
    <source>
        <dbReference type="SAM" id="Phobius"/>
    </source>
</evidence>
<dbReference type="EMBL" id="CM002240">
    <property type="protein sequence ID" value="ESA42725.1"/>
    <property type="molecule type" value="Genomic_DNA"/>
</dbReference>